<dbReference type="Proteomes" id="UP001515480">
    <property type="component" value="Unassembled WGS sequence"/>
</dbReference>
<proteinExistence type="predicted"/>
<evidence type="ECO:0000313" key="2">
    <source>
        <dbReference type="EMBL" id="KAL1504211.1"/>
    </source>
</evidence>
<feature type="region of interest" description="Disordered" evidence="1">
    <location>
        <begin position="88"/>
        <end position="134"/>
    </location>
</feature>
<reference evidence="2 3" key="1">
    <citation type="journal article" date="2024" name="Science">
        <title>Giant polyketide synthase enzymes in the biosynthesis of giant marine polyether toxins.</title>
        <authorList>
            <person name="Fallon T.R."/>
            <person name="Shende V.V."/>
            <person name="Wierzbicki I.H."/>
            <person name="Pendleton A.L."/>
            <person name="Watervoot N.F."/>
            <person name="Auber R.P."/>
            <person name="Gonzalez D.J."/>
            <person name="Wisecaver J.H."/>
            <person name="Moore B.S."/>
        </authorList>
    </citation>
    <scope>NUCLEOTIDE SEQUENCE [LARGE SCALE GENOMIC DNA]</scope>
    <source>
        <strain evidence="2 3">12B1</strain>
    </source>
</reference>
<gene>
    <name evidence="2" type="ORF">AB1Y20_010620</name>
</gene>
<dbReference type="EMBL" id="JBGBPQ010000020">
    <property type="protein sequence ID" value="KAL1504211.1"/>
    <property type="molecule type" value="Genomic_DNA"/>
</dbReference>
<feature type="region of interest" description="Disordered" evidence="1">
    <location>
        <begin position="1"/>
        <end position="20"/>
    </location>
</feature>
<protein>
    <submittedName>
        <fullName evidence="2">Uncharacterized protein</fullName>
    </submittedName>
</protein>
<dbReference type="AlphaFoldDB" id="A0AB34IP38"/>
<name>A0AB34IP38_PRYPA</name>
<organism evidence="2 3">
    <name type="scientific">Prymnesium parvum</name>
    <name type="common">Toxic golden alga</name>
    <dbReference type="NCBI Taxonomy" id="97485"/>
    <lineage>
        <taxon>Eukaryota</taxon>
        <taxon>Haptista</taxon>
        <taxon>Haptophyta</taxon>
        <taxon>Prymnesiophyceae</taxon>
        <taxon>Prymnesiales</taxon>
        <taxon>Prymnesiaceae</taxon>
        <taxon>Prymnesium</taxon>
    </lineage>
</organism>
<accession>A0AB34IP38</accession>
<feature type="compositionally biased region" description="Low complexity" evidence="1">
    <location>
        <begin position="112"/>
        <end position="122"/>
    </location>
</feature>
<evidence type="ECO:0000313" key="3">
    <source>
        <dbReference type="Proteomes" id="UP001515480"/>
    </source>
</evidence>
<sequence length="339" mass="35821">MAAQGAGEGPDSSCASTAPAPSVPRVIWESERKEDPLAEVRHVLRVCVHAVALRCFIEANAPLFAECEAFQTSCWARDERRFQSARQRLLSGSAPSRAGSALKKRESGGSAGSSASSESSAARQRRRAAHRASEAAAAEKADVITLAATTHSLKLGAPAVGSRRLSRKAAHHSGGLHDAIQFASYADSLLPMSPAKSQFVFELENPLQLHAQNDADRRLQRRLTAIAQLQAETLKLERSARADRAKTNAIATAVDGVFPSKWDSGSSQGGSGREVGSRGLSICNCTPSAPETSACACGPFGGTTRAVSSSFSPYRGFHPSGDSFLFVHRSSGSAYQGQR</sequence>
<keyword evidence="3" id="KW-1185">Reference proteome</keyword>
<evidence type="ECO:0000256" key="1">
    <source>
        <dbReference type="SAM" id="MobiDB-lite"/>
    </source>
</evidence>
<comment type="caution">
    <text evidence="2">The sequence shown here is derived from an EMBL/GenBank/DDBJ whole genome shotgun (WGS) entry which is preliminary data.</text>
</comment>